<reference evidence="5" key="1">
    <citation type="journal article" date="2019" name="Int. J. Syst. Evol. Microbiol.">
        <title>The Global Catalogue of Microorganisms (GCM) 10K type strain sequencing project: providing services to taxonomists for standard genome sequencing and annotation.</title>
        <authorList>
            <consortium name="The Broad Institute Genomics Platform"/>
            <consortium name="The Broad Institute Genome Sequencing Center for Infectious Disease"/>
            <person name="Wu L."/>
            <person name="Ma J."/>
        </authorList>
    </citation>
    <scope>NUCLEOTIDE SEQUENCE [LARGE SCALE GENOMIC DNA]</scope>
    <source>
        <strain evidence="5">CCUG 55074</strain>
    </source>
</reference>
<evidence type="ECO:0000313" key="5">
    <source>
        <dbReference type="Proteomes" id="UP001597216"/>
    </source>
</evidence>
<dbReference type="SMART" id="SM00849">
    <property type="entry name" value="Lactamase_B"/>
    <property type="match status" value="1"/>
</dbReference>
<dbReference type="RefSeq" id="WP_377352480.1">
    <property type="nucleotide sequence ID" value="NZ_JBHTLQ010000005.1"/>
</dbReference>
<sequence>MRAKTLISAACAALALLTAGAAAAQAPDSLKVTICGSGGPLPIKDRAKPCVAVQAGGALYLVDVGPESTENLQLWRMPLATVRAVFVTHLHSDHIGDLGEFNMQSWVAGRAAPLEVVGPPGVAALAAGFNQAYGPDHGFRNAHHEHDGIKLPIPLGLLKAKTIALPATPDPKAVQEKLAWSQDGLTVTAIRVEHHPATPAYAYRFDYKGRSVVVSGDTVKWAPLAEAAKGADVLIHEAQNNDMTRQMSGGLKMLGNDRIASIMADTTTYHTSPVEAAELAKAAGVKQLVLYHLTQAGLPFFTPEGFTKGIDKVGYLDWRLAKDGMTIELPVGGTEVKFGQN</sequence>
<dbReference type="InterPro" id="IPR036866">
    <property type="entry name" value="RibonucZ/Hydroxyglut_hydro"/>
</dbReference>
<dbReference type="InterPro" id="IPR044094">
    <property type="entry name" value="AtsA-like_MBL-fold"/>
</dbReference>
<dbReference type="Pfam" id="PF00753">
    <property type="entry name" value="Lactamase_B"/>
    <property type="match status" value="1"/>
</dbReference>
<name>A0ABW3SY60_9CAUL</name>
<protein>
    <submittedName>
        <fullName evidence="4">MBL fold metallo-hydrolase</fullName>
    </submittedName>
</protein>
<dbReference type="Gene3D" id="3.60.15.10">
    <property type="entry name" value="Ribonuclease Z/Hydroxyacylglutathione hydrolase-like"/>
    <property type="match status" value="1"/>
</dbReference>
<dbReference type="PANTHER" id="PTHR46018:SF2">
    <property type="entry name" value="ZINC PHOSPHODIESTERASE ELAC PROTEIN 1"/>
    <property type="match status" value="1"/>
</dbReference>
<organism evidence="4 5">
    <name type="scientific">Phenylobacterium conjunctum</name>
    <dbReference type="NCBI Taxonomy" id="1298959"/>
    <lineage>
        <taxon>Bacteria</taxon>
        <taxon>Pseudomonadati</taxon>
        <taxon>Pseudomonadota</taxon>
        <taxon>Alphaproteobacteria</taxon>
        <taxon>Caulobacterales</taxon>
        <taxon>Caulobacteraceae</taxon>
        <taxon>Phenylobacterium</taxon>
    </lineage>
</organism>
<feature type="domain" description="Metallo-beta-lactamase" evidence="3">
    <location>
        <begin position="47"/>
        <end position="263"/>
    </location>
</feature>
<feature type="signal peptide" evidence="2">
    <location>
        <begin position="1"/>
        <end position="24"/>
    </location>
</feature>
<evidence type="ECO:0000259" key="3">
    <source>
        <dbReference type="SMART" id="SM00849"/>
    </source>
</evidence>
<evidence type="ECO:0000256" key="2">
    <source>
        <dbReference type="SAM" id="SignalP"/>
    </source>
</evidence>
<evidence type="ECO:0000256" key="1">
    <source>
        <dbReference type="ARBA" id="ARBA00022801"/>
    </source>
</evidence>
<dbReference type="InterPro" id="IPR001279">
    <property type="entry name" value="Metallo-B-lactamas"/>
</dbReference>
<keyword evidence="1" id="KW-0378">Hydrolase</keyword>
<keyword evidence="2" id="KW-0732">Signal</keyword>
<comment type="caution">
    <text evidence="4">The sequence shown here is derived from an EMBL/GenBank/DDBJ whole genome shotgun (WGS) entry which is preliminary data.</text>
</comment>
<accession>A0ABW3SY60</accession>
<feature type="chain" id="PRO_5046754419" evidence="2">
    <location>
        <begin position="25"/>
        <end position="341"/>
    </location>
</feature>
<dbReference type="Proteomes" id="UP001597216">
    <property type="component" value="Unassembled WGS sequence"/>
</dbReference>
<dbReference type="SUPFAM" id="SSF56281">
    <property type="entry name" value="Metallo-hydrolase/oxidoreductase"/>
    <property type="match status" value="1"/>
</dbReference>
<dbReference type="CDD" id="cd07719">
    <property type="entry name" value="arylsulfatase_AtsA-like_MBL-fold"/>
    <property type="match status" value="1"/>
</dbReference>
<proteinExistence type="predicted"/>
<gene>
    <name evidence="4" type="ORF">ACFQ27_03345</name>
</gene>
<keyword evidence="5" id="KW-1185">Reference proteome</keyword>
<evidence type="ECO:0000313" key="4">
    <source>
        <dbReference type="EMBL" id="MFD1189603.1"/>
    </source>
</evidence>
<dbReference type="EMBL" id="JBHTLQ010000005">
    <property type="protein sequence ID" value="MFD1189603.1"/>
    <property type="molecule type" value="Genomic_DNA"/>
</dbReference>
<dbReference type="PANTHER" id="PTHR46018">
    <property type="entry name" value="ZINC PHOSPHODIESTERASE ELAC PROTEIN 1"/>
    <property type="match status" value="1"/>
</dbReference>